<dbReference type="AlphaFoldDB" id="A0AAE0KKT7"/>
<protein>
    <submittedName>
        <fullName evidence="2">Uncharacterized protein</fullName>
    </submittedName>
</protein>
<dbReference type="Proteomes" id="UP001285441">
    <property type="component" value="Unassembled WGS sequence"/>
</dbReference>
<sequence>MASDKRQEEEQKRRIMQAMLDDIGITRVESLPMEDGGRNHSFKGGPPPPAFQDYGFHRKKSRVPEPEAPLGMVDVWNAAVRTGFNDSDALAVADLDDLGGPRLYDRRKDTSRAEKIRNKTKAIMEDLGPRTRRFVFNNARQLDNINSILAKSVIQPSAPAKGSNGRPPNQKSRNRQNLAGDLMPAGNQPIRSLGYSSQNNRKPNAHKQAPPPRVPPTAANRPPQPPAVRAPSRPAQGHPLPQVTNAPRAAVIHQVQQPSRKTQPVAPPPPPNAQTSQALPVSFLSQASSSPAVNLFSHSADSEPNNTIFKLPVSLADKKWQAMGRAEGGLPSWVYLSAAPAPILGLFTLHVLGQKYCEWPIPRWYNYTSDSNQLIVEFRDTNGCGIYYGLYFNRMSDIQDFLSCVRELQNGEFAADKKNMAVEEFVNSRTPAIETPATPVVNIAPPPGLAPPPSLTPGLAPPPTLSPPPGLTVNPNRSGQRLDTQSPRGQPSGALPEQPRVSNGNNVGNGFGNPETAPNNTTEDVTEDVIGIKSTEDLQVEPQLIEDEILTQAQAEIITAKTMKDKLRDFARIFLKVYTLGGISGKTKKEIAETVEGIKSGMLECLMSFDPSEKEMLNEVFREVFEGPDAEPENVQEEAGPSVQLALPAKEEAPAPIDQVPAGGYRNTYSFDTLISLRQCAKTLPESLARVPIPIRSKNDLKPSYHQSSSQPPKPGAPVLSDVGKGFSESDASKSTQAMDWVMGKSQPSQPSTTDTLTQDSPVDTNAPGQQTSTGNANGRPNQLRHGPPERPQDKGMSVSRWATPEAQIKSANQFTGPRYEKYWPKGSYLYDLAQLDPMANVTANADEIGEFFFPPSEKVSQTLGSSSAISATPDKIGRLSSGLSQISILEPPTSALASAPTVTVSTPTVTVPTPTALTAAARPRFRGLGASRHNDSGTSLGSSGNFDFYCPSDKQK</sequence>
<feature type="region of interest" description="Disordered" evidence="1">
    <location>
        <begin position="921"/>
        <end position="957"/>
    </location>
</feature>
<feature type="region of interest" description="Disordered" evidence="1">
    <location>
        <begin position="157"/>
        <end position="242"/>
    </location>
</feature>
<feature type="region of interest" description="Disordered" evidence="1">
    <location>
        <begin position="26"/>
        <end position="55"/>
    </location>
</feature>
<evidence type="ECO:0000313" key="2">
    <source>
        <dbReference type="EMBL" id="KAK3377926.1"/>
    </source>
</evidence>
<feature type="compositionally biased region" description="Polar residues" evidence="1">
    <location>
        <begin position="473"/>
        <end position="489"/>
    </location>
</feature>
<feature type="region of interest" description="Disordered" evidence="1">
    <location>
        <begin position="254"/>
        <end position="276"/>
    </location>
</feature>
<comment type="caution">
    <text evidence="2">The sequence shown here is derived from an EMBL/GenBank/DDBJ whole genome shotgun (WGS) entry which is preliminary data.</text>
</comment>
<accession>A0AAE0KKT7</accession>
<name>A0AAE0KKT7_9PEZI</name>
<evidence type="ECO:0000313" key="3">
    <source>
        <dbReference type="Proteomes" id="UP001285441"/>
    </source>
</evidence>
<keyword evidence="3" id="KW-1185">Reference proteome</keyword>
<reference evidence="2" key="2">
    <citation type="submission" date="2023-06" db="EMBL/GenBank/DDBJ databases">
        <authorList>
            <consortium name="Lawrence Berkeley National Laboratory"/>
            <person name="Haridas S."/>
            <person name="Hensen N."/>
            <person name="Bonometti L."/>
            <person name="Westerberg I."/>
            <person name="Brannstrom I.O."/>
            <person name="Guillou S."/>
            <person name="Cros-Aarteil S."/>
            <person name="Calhoun S."/>
            <person name="Kuo A."/>
            <person name="Mondo S."/>
            <person name="Pangilinan J."/>
            <person name="Riley R."/>
            <person name="LaButti K."/>
            <person name="Andreopoulos B."/>
            <person name="Lipzen A."/>
            <person name="Chen C."/>
            <person name="Yanf M."/>
            <person name="Daum C."/>
            <person name="Ng V."/>
            <person name="Clum A."/>
            <person name="Steindorff A."/>
            <person name="Ohm R."/>
            <person name="Martin F."/>
            <person name="Silar P."/>
            <person name="Natvig D."/>
            <person name="Lalanne C."/>
            <person name="Gautier V."/>
            <person name="Ament-velasquez S.L."/>
            <person name="Kruys A."/>
            <person name="Hutchinson M.I."/>
            <person name="Powell A.J."/>
            <person name="Barry K."/>
            <person name="Miller A.N."/>
            <person name="Grigoriev I.V."/>
            <person name="Debuchy R."/>
            <person name="Gladieux P."/>
            <person name="Thoren M.H."/>
            <person name="Johannesson H."/>
        </authorList>
    </citation>
    <scope>NUCLEOTIDE SEQUENCE</scope>
    <source>
        <strain evidence="2">CBS 232.78</strain>
    </source>
</reference>
<proteinExistence type="predicted"/>
<reference evidence="2" key="1">
    <citation type="journal article" date="2023" name="Mol. Phylogenet. Evol.">
        <title>Genome-scale phylogeny and comparative genomics of the fungal order Sordariales.</title>
        <authorList>
            <person name="Hensen N."/>
            <person name="Bonometti L."/>
            <person name="Westerberg I."/>
            <person name="Brannstrom I.O."/>
            <person name="Guillou S."/>
            <person name="Cros-Aarteil S."/>
            <person name="Calhoun S."/>
            <person name="Haridas S."/>
            <person name="Kuo A."/>
            <person name="Mondo S."/>
            <person name="Pangilinan J."/>
            <person name="Riley R."/>
            <person name="LaButti K."/>
            <person name="Andreopoulos B."/>
            <person name="Lipzen A."/>
            <person name="Chen C."/>
            <person name="Yan M."/>
            <person name="Daum C."/>
            <person name="Ng V."/>
            <person name="Clum A."/>
            <person name="Steindorff A."/>
            <person name="Ohm R.A."/>
            <person name="Martin F."/>
            <person name="Silar P."/>
            <person name="Natvig D.O."/>
            <person name="Lalanne C."/>
            <person name="Gautier V."/>
            <person name="Ament-Velasquez S.L."/>
            <person name="Kruys A."/>
            <person name="Hutchinson M.I."/>
            <person name="Powell A.J."/>
            <person name="Barry K."/>
            <person name="Miller A.N."/>
            <person name="Grigoriev I.V."/>
            <person name="Debuchy R."/>
            <person name="Gladieux P."/>
            <person name="Hiltunen Thoren M."/>
            <person name="Johannesson H."/>
        </authorList>
    </citation>
    <scope>NUCLEOTIDE SEQUENCE</scope>
    <source>
        <strain evidence="2">CBS 232.78</strain>
    </source>
</reference>
<feature type="compositionally biased region" description="Polar residues" evidence="1">
    <location>
        <begin position="166"/>
        <end position="177"/>
    </location>
</feature>
<feature type="region of interest" description="Disordered" evidence="1">
    <location>
        <begin position="698"/>
        <end position="805"/>
    </location>
</feature>
<dbReference type="EMBL" id="JAULSW010000006">
    <property type="protein sequence ID" value="KAK3377926.1"/>
    <property type="molecule type" value="Genomic_DNA"/>
</dbReference>
<evidence type="ECO:0000256" key="1">
    <source>
        <dbReference type="SAM" id="MobiDB-lite"/>
    </source>
</evidence>
<organism evidence="2 3">
    <name type="scientific">Podospora didyma</name>
    <dbReference type="NCBI Taxonomy" id="330526"/>
    <lineage>
        <taxon>Eukaryota</taxon>
        <taxon>Fungi</taxon>
        <taxon>Dikarya</taxon>
        <taxon>Ascomycota</taxon>
        <taxon>Pezizomycotina</taxon>
        <taxon>Sordariomycetes</taxon>
        <taxon>Sordariomycetidae</taxon>
        <taxon>Sordariales</taxon>
        <taxon>Podosporaceae</taxon>
        <taxon>Podospora</taxon>
    </lineage>
</organism>
<gene>
    <name evidence="2" type="ORF">B0H63DRAFT_525184</name>
</gene>
<feature type="region of interest" description="Disordered" evidence="1">
    <location>
        <begin position="437"/>
        <end position="523"/>
    </location>
</feature>
<feature type="compositionally biased region" description="Polar residues" evidence="1">
    <location>
        <begin position="937"/>
        <end position="946"/>
    </location>
</feature>
<feature type="compositionally biased region" description="Polar residues" evidence="1">
    <location>
        <begin position="746"/>
        <end position="781"/>
    </location>
</feature>
<feature type="compositionally biased region" description="Pro residues" evidence="1">
    <location>
        <begin position="444"/>
        <end position="470"/>
    </location>
</feature>